<organism evidence="10 11">
    <name type="scientific">Schizothecium vesticola</name>
    <dbReference type="NCBI Taxonomy" id="314040"/>
    <lineage>
        <taxon>Eukaryota</taxon>
        <taxon>Fungi</taxon>
        <taxon>Dikarya</taxon>
        <taxon>Ascomycota</taxon>
        <taxon>Pezizomycotina</taxon>
        <taxon>Sordariomycetes</taxon>
        <taxon>Sordariomycetidae</taxon>
        <taxon>Sordariales</taxon>
        <taxon>Schizotheciaceae</taxon>
        <taxon>Schizothecium</taxon>
    </lineage>
</organism>
<dbReference type="PANTHER" id="PTHR24269">
    <property type="entry name" value="KREMEN PROTEIN"/>
    <property type="match status" value="1"/>
</dbReference>
<feature type="compositionally biased region" description="Low complexity" evidence="7">
    <location>
        <begin position="180"/>
        <end position="192"/>
    </location>
</feature>
<evidence type="ECO:0000256" key="7">
    <source>
        <dbReference type="SAM" id="MobiDB-lite"/>
    </source>
</evidence>
<evidence type="ECO:0000256" key="4">
    <source>
        <dbReference type="ARBA" id="ARBA00022989"/>
    </source>
</evidence>
<dbReference type="InterPro" id="IPR002889">
    <property type="entry name" value="WSC_carb-bd"/>
</dbReference>
<comment type="caution">
    <text evidence="10">The sequence shown here is derived from an EMBL/GenBank/DDBJ whole genome shotgun (WGS) entry which is preliminary data.</text>
</comment>
<keyword evidence="11" id="KW-1185">Reference proteome</keyword>
<evidence type="ECO:0000256" key="5">
    <source>
        <dbReference type="ARBA" id="ARBA00023136"/>
    </source>
</evidence>
<evidence type="ECO:0000256" key="6">
    <source>
        <dbReference type="ARBA" id="ARBA00023180"/>
    </source>
</evidence>
<dbReference type="AlphaFoldDB" id="A0AA40F0T7"/>
<reference evidence="10" key="1">
    <citation type="submission" date="2023-06" db="EMBL/GenBank/DDBJ databases">
        <title>Genome-scale phylogeny and comparative genomics of the fungal order Sordariales.</title>
        <authorList>
            <consortium name="Lawrence Berkeley National Laboratory"/>
            <person name="Hensen N."/>
            <person name="Bonometti L."/>
            <person name="Westerberg I."/>
            <person name="Brannstrom I.O."/>
            <person name="Guillou S."/>
            <person name="Cros-Aarteil S."/>
            <person name="Calhoun S."/>
            <person name="Haridas S."/>
            <person name="Kuo A."/>
            <person name="Mondo S."/>
            <person name="Pangilinan J."/>
            <person name="Riley R."/>
            <person name="LaButti K."/>
            <person name="Andreopoulos B."/>
            <person name="Lipzen A."/>
            <person name="Chen C."/>
            <person name="Yanf M."/>
            <person name="Daum C."/>
            <person name="Ng V."/>
            <person name="Clum A."/>
            <person name="Steindorff A."/>
            <person name="Ohm R."/>
            <person name="Martin F."/>
            <person name="Silar P."/>
            <person name="Natvig D."/>
            <person name="Lalanne C."/>
            <person name="Gautier V."/>
            <person name="Ament-velasquez S.L."/>
            <person name="Kruys A."/>
            <person name="Hutchinson M.I."/>
            <person name="Powell A.J."/>
            <person name="Barry K."/>
            <person name="Miller A.N."/>
            <person name="Grigoriev I.V."/>
            <person name="Debuchy R."/>
            <person name="Gladieux P."/>
            <person name="Thoren M.H."/>
            <person name="Johannesson H."/>
        </authorList>
    </citation>
    <scope>NUCLEOTIDE SEQUENCE</scope>
    <source>
        <strain evidence="10">SMH3187-1</strain>
    </source>
</reference>
<dbReference type="SMART" id="SM00321">
    <property type="entry name" value="WSC"/>
    <property type="match status" value="1"/>
</dbReference>
<dbReference type="GO" id="GO:0005886">
    <property type="term" value="C:plasma membrane"/>
    <property type="evidence" value="ECO:0007669"/>
    <property type="project" value="TreeGrafter"/>
</dbReference>
<dbReference type="PROSITE" id="PS51212">
    <property type="entry name" value="WSC"/>
    <property type="match status" value="1"/>
</dbReference>
<evidence type="ECO:0000256" key="2">
    <source>
        <dbReference type="ARBA" id="ARBA00022692"/>
    </source>
</evidence>
<comment type="subcellular location">
    <subcellularLocation>
        <location evidence="1">Membrane</location>
        <topology evidence="1">Single-pass membrane protein</topology>
    </subcellularLocation>
</comment>
<accession>A0AA40F0T7</accession>
<keyword evidence="6" id="KW-0325">Glycoprotein</keyword>
<dbReference type="EMBL" id="JAUKUD010000003">
    <property type="protein sequence ID" value="KAK0749052.1"/>
    <property type="molecule type" value="Genomic_DNA"/>
</dbReference>
<feature type="chain" id="PRO_5041470932" evidence="8">
    <location>
        <begin position="20"/>
        <end position="327"/>
    </location>
</feature>
<keyword evidence="3 8" id="KW-0732">Signal</keyword>
<evidence type="ECO:0000256" key="8">
    <source>
        <dbReference type="SAM" id="SignalP"/>
    </source>
</evidence>
<name>A0AA40F0T7_9PEZI</name>
<evidence type="ECO:0000256" key="3">
    <source>
        <dbReference type="ARBA" id="ARBA00022729"/>
    </source>
</evidence>
<dbReference type="InterPro" id="IPR051836">
    <property type="entry name" value="Kremen_rcpt"/>
</dbReference>
<evidence type="ECO:0000259" key="9">
    <source>
        <dbReference type="PROSITE" id="PS51212"/>
    </source>
</evidence>
<feature type="domain" description="WSC" evidence="9">
    <location>
        <begin position="201"/>
        <end position="305"/>
    </location>
</feature>
<keyword evidence="5" id="KW-0472">Membrane</keyword>
<evidence type="ECO:0000313" key="10">
    <source>
        <dbReference type="EMBL" id="KAK0749052.1"/>
    </source>
</evidence>
<protein>
    <submittedName>
        <fullName evidence="10">WSC domain-containing protein</fullName>
    </submittedName>
</protein>
<feature type="compositionally biased region" description="Pro residues" evidence="7">
    <location>
        <begin position="168"/>
        <end position="179"/>
    </location>
</feature>
<gene>
    <name evidence="10" type="ORF">B0T18DRAFT_436712</name>
</gene>
<proteinExistence type="predicted"/>
<feature type="region of interest" description="Disordered" evidence="7">
    <location>
        <begin position="158"/>
        <end position="192"/>
    </location>
</feature>
<evidence type="ECO:0000256" key="1">
    <source>
        <dbReference type="ARBA" id="ARBA00004167"/>
    </source>
</evidence>
<dbReference type="Proteomes" id="UP001172155">
    <property type="component" value="Unassembled WGS sequence"/>
</dbReference>
<evidence type="ECO:0000313" key="11">
    <source>
        <dbReference type="Proteomes" id="UP001172155"/>
    </source>
</evidence>
<dbReference type="InterPro" id="IPR057231">
    <property type="entry name" value="DUF7909"/>
</dbReference>
<keyword evidence="4" id="KW-1133">Transmembrane helix</keyword>
<feature type="signal peptide" evidence="8">
    <location>
        <begin position="1"/>
        <end position="19"/>
    </location>
</feature>
<dbReference type="Pfam" id="PF01822">
    <property type="entry name" value="WSC"/>
    <property type="match status" value="1"/>
</dbReference>
<dbReference type="Pfam" id="PF25486">
    <property type="entry name" value="DUF7909"/>
    <property type="match status" value="1"/>
</dbReference>
<dbReference type="PANTHER" id="PTHR24269:SF16">
    <property type="entry name" value="PROTEIN SLG1"/>
    <property type="match status" value="1"/>
</dbReference>
<sequence length="327" mass="35399">MARNIVASTLLAGVALVSAQCVIPSTAPSSTISAPFRLQVQNPARSDVHNKFVKLVGTNIDRNLHIGPVGTEAFDLTLVDGVINRLSGGIRATSTVDLTEKVFMTDRNDPRALFQPTWACNPDDPSSTQLELRFTAWQDHPSGGSLCVRPSYDNSHEFRYSPRATPVRSPPPEPHPPPSTSTATATPTPDAPLYTDMRAHGYRFVGCAPEERRVEPFDFFGRTLADASLHADDMTNEKCVAYCQAAGYKFAGTEYSRECWCANSYAATREPDNTVGSLDGCRFPCAGNPSQLCGGDAWLSLYEKCPAEGPCENNMFAGEECAAVVPL</sequence>
<keyword evidence="2" id="KW-0812">Transmembrane</keyword>